<dbReference type="InterPro" id="IPR007345">
    <property type="entry name" value="Polysacch_pyruvyl_Trfase"/>
</dbReference>
<feature type="domain" description="Polysaccharide pyruvyl transferase" evidence="1">
    <location>
        <begin position="22"/>
        <end position="310"/>
    </location>
</feature>
<evidence type="ECO:0000259" key="1">
    <source>
        <dbReference type="Pfam" id="PF04230"/>
    </source>
</evidence>
<comment type="caution">
    <text evidence="2">The sequence shown here is derived from an EMBL/GenBank/DDBJ whole genome shotgun (WGS) entry which is preliminary data.</text>
</comment>
<gene>
    <name evidence="2" type="ORF">EG244_20195</name>
</gene>
<evidence type="ECO:0000313" key="3">
    <source>
        <dbReference type="Proteomes" id="UP000282125"/>
    </source>
</evidence>
<dbReference type="Pfam" id="PF04230">
    <property type="entry name" value="PS_pyruv_trans"/>
    <property type="match status" value="1"/>
</dbReference>
<proteinExistence type="predicted"/>
<dbReference type="RefSeq" id="WP_124966918.1">
    <property type="nucleotide sequence ID" value="NZ_RRAZ01000093.1"/>
</dbReference>
<dbReference type="GO" id="GO:0016740">
    <property type="term" value="F:transferase activity"/>
    <property type="evidence" value="ECO:0007669"/>
    <property type="project" value="UniProtKB-KW"/>
</dbReference>
<keyword evidence="3" id="KW-1185">Reference proteome</keyword>
<protein>
    <submittedName>
        <fullName evidence="2">Polysaccharide pyruvyl transferase family protein</fullName>
    </submittedName>
</protein>
<reference evidence="2 3" key="1">
    <citation type="submission" date="2018-11" db="EMBL/GenBank/DDBJ databases">
        <title>Gemmobacter sp. nov., YIM 102744-1 draft genome.</title>
        <authorList>
            <person name="Li G."/>
            <person name="Jiang Y."/>
        </authorList>
    </citation>
    <scope>NUCLEOTIDE SEQUENCE [LARGE SCALE GENOMIC DNA]</scope>
    <source>
        <strain evidence="2 3">YIM 102744-1</strain>
    </source>
</reference>
<evidence type="ECO:0000313" key="2">
    <source>
        <dbReference type="EMBL" id="RRH67309.1"/>
    </source>
</evidence>
<accession>A0A3P3CYQ4</accession>
<keyword evidence="2" id="KW-0808">Transferase</keyword>
<dbReference type="Proteomes" id="UP000282125">
    <property type="component" value="Unassembled WGS sequence"/>
</dbReference>
<dbReference type="OrthoDB" id="9799278at2"/>
<dbReference type="EMBL" id="RRAZ01000093">
    <property type="protein sequence ID" value="RRH67309.1"/>
    <property type="molecule type" value="Genomic_DNA"/>
</dbReference>
<organism evidence="2 3">
    <name type="scientific">Falsigemmobacter faecalis</name>
    <dbReference type="NCBI Taxonomy" id="2488730"/>
    <lineage>
        <taxon>Bacteria</taxon>
        <taxon>Pseudomonadati</taxon>
        <taxon>Pseudomonadota</taxon>
        <taxon>Alphaproteobacteria</taxon>
        <taxon>Rhodobacterales</taxon>
        <taxon>Paracoccaceae</taxon>
        <taxon>Falsigemmobacter</taxon>
    </lineage>
</organism>
<name>A0A3P3CYQ4_9RHOB</name>
<dbReference type="AlphaFoldDB" id="A0A3P3CYQ4"/>
<sequence length="375" mass="42749">MTPIERQKILNVGILTLPLHTNFGGILQAVALYNFLSGEGHNVTLIRAAAPRPLHLRLLSRALRNTPFQNFFGIRGNFLLLESHTPFLRRYIATQTRRLRGFYELRNFVQGSNLDAVIVGSDQVWRPEYGMGVDIRRYFLDFADEPVLKVSYAASFGLSRWNYQDYIPELTNLLLKFNAISLREGSGVKICCDTFGRDDGQVVLDPTLLMPASFYEQMLPRDEEVPQKKLTVLKYVLDAIDACNIVEKEIVQSLGADVIVTSIAAGNNSTVLTVPEWLSKFKTADYVITDSYHGMIFSIIFQKQFIVVPNMCRGGDRFMSLARMLFLESRVHFDGQDFQLPAKEIDYEHTHSLISDLRHKSVAFIRKSLFNRVLK</sequence>